<sequence>MCCREVARSVKAQEDVFVMFASLRVEEKTEVDALPVVREFVDVFPDDILDLPP</sequence>
<name>A0A392UC43_9FABA</name>
<reference evidence="1 2" key="1">
    <citation type="journal article" date="2018" name="Front. Plant Sci.">
        <title>Red Clover (Trifolium pratense) and Zigzag Clover (T. medium) - A Picture of Genomic Similarities and Differences.</title>
        <authorList>
            <person name="Dluhosova J."/>
            <person name="Istvanek J."/>
            <person name="Nedelnik J."/>
            <person name="Repkova J."/>
        </authorList>
    </citation>
    <scope>NUCLEOTIDE SEQUENCE [LARGE SCALE GENOMIC DNA]</scope>
    <source>
        <strain evidence="2">cv. 10/8</strain>
        <tissue evidence="1">Leaf</tissue>
    </source>
</reference>
<keyword evidence="2" id="KW-1185">Reference proteome</keyword>
<accession>A0A392UC43</accession>
<protein>
    <submittedName>
        <fullName evidence="1">Cellular nucleic acid-binding protein</fullName>
    </submittedName>
</protein>
<evidence type="ECO:0000313" key="1">
    <source>
        <dbReference type="EMBL" id="MCI69990.1"/>
    </source>
</evidence>
<dbReference type="EMBL" id="LXQA010766625">
    <property type="protein sequence ID" value="MCI69990.1"/>
    <property type="molecule type" value="Genomic_DNA"/>
</dbReference>
<organism evidence="1 2">
    <name type="scientific">Trifolium medium</name>
    <dbReference type="NCBI Taxonomy" id="97028"/>
    <lineage>
        <taxon>Eukaryota</taxon>
        <taxon>Viridiplantae</taxon>
        <taxon>Streptophyta</taxon>
        <taxon>Embryophyta</taxon>
        <taxon>Tracheophyta</taxon>
        <taxon>Spermatophyta</taxon>
        <taxon>Magnoliopsida</taxon>
        <taxon>eudicotyledons</taxon>
        <taxon>Gunneridae</taxon>
        <taxon>Pentapetalae</taxon>
        <taxon>rosids</taxon>
        <taxon>fabids</taxon>
        <taxon>Fabales</taxon>
        <taxon>Fabaceae</taxon>
        <taxon>Papilionoideae</taxon>
        <taxon>50 kb inversion clade</taxon>
        <taxon>NPAAA clade</taxon>
        <taxon>Hologalegina</taxon>
        <taxon>IRL clade</taxon>
        <taxon>Trifolieae</taxon>
        <taxon>Trifolium</taxon>
    </lineage>
</organism>
<dbReference type="AlphaFoldDB" id="A0A392UC43"/>
<comment type="caution">
    <text evidence="1">The sequence shown here is derived from an EMBL/GenBank/DDBJ whole genome shotgun (WGS) entry which is preliminary data.</text>
</comment>
<dbReference type="Proteomes" id="UP000265520">
    <property type="component" value="Unassembled WGS sequence"/>
</dbReference>
<evidence type="ECO:0000313" key="2">
    <source>
        <dbReference type="Proteomes" id="UP000265520"/>
    </source>
</evidence>
<proteinExistence type="predicted"/>
<feature type="non-terminal residue" evidence="1">
    <location>
        <position position="53"/>
    </location>
</feature>